<protein>
    <submittedName>
        <fullName evidence="2">Glycosyl transferase family protein</fullName>
    </submittedName>
</protein>
<evidence type="ECO:0000259" key="1">
    <source>
        <dbReference type="Pfam" id="PF00535"/>
    </source>
</evidence>
<dbReference type="GO" id="GO:0016758">
    <property type="term" value="F:hexosyltransferase activity"/>
    <property type="evidence" value="ECO:0007669"/>
    <property type="project" value="UniProtKB-ARBA"/>
</dbReference>
<dbReference type="InterPro" id="IPR029044">
    <property type="entry name" value="Nucleotide-diphossugar_trans"/>
</dbReference>
<sequence length="324" mass="36478">MESTKKNQPKVSVMIVTYNQEDLIGETIDSVLNQDYSNLEIVVADDASTDNTPNIIKQYYDKYPDIIVPVLNQTNLGITGNSNASLFACKGELIAILGGDDLFLPGKISKQVKVFDDPEVVLSYHPVDVFLHQTNETLFLTNQTVKEQINDVYDIIAKGGIPGASSIMVRASACPEHGFDPKFPVVSDWIFSIETAYKGKVKEIPELLGRYRKHGKGASERTFELLDESLLTLSTIQQHYPNDERLSEACSKGRYRYLCGELFRQLSSLNYMRFKFVAGKIAEDVPKTKKVQWRIISILTLHPLFFKTAGVFIPKVKSLVKRFV</sequence>
<dbReference type="Pfam" id="PF00535">
    <property type="entry name" value="Glycos_transf_2"/>
    <property type="match status" value="1"/>
</dbReference>
<dbReference type="STRING" id="796620.VIBC2010_20260"/>
<keyword evidence="3" id="KW-1185">Reference proteome</keyword>
<keyword evidence="2" id="KW-0808">Transferase</keyword>
<dbReference type="eggNOG" id="COG0463">
    <property type="taxonomic scope" value="Bacteria"/>
</dbReference>
<organism evidence="2 3">
    <name type="scientific">Vibrio caribbeanicus ATCC BAA-2122</name>
    <dbReference type="NCBI Taxonomy" id="796620"/>
    <lineage>
        <taxon>Bacteria</taxon>
        <taxon>Pseudomonadati</taxon>
        <taxon>Pseudomonadota</taxon>
        <taxon>Gammaproteobacteria</taxon>
        <taxon>Vibrionales</taxon>
        <taxon>Vibrionaceae</taxon>
        <taxon>Vibrio</taxon>
    </lineage>
</organism>
<gene>
    <name evidence="2" type="ORF">VIBC2010_20260</name>
</gene>
<dbReference type="InterPro" id="IPR001173">
    <property type="entry name" value="Glyco_trans_2-like"/>
</dbReference>
<dbReference type="Gene3D" id="3.90.550.10">
    <property type="entry name" value="Spore Coat Polysaccharide Biosynthesis Protein SpsA, Chain A"/>
    <property type="match status" value="1"/>
</dbReference>
<evidence type="ECO:0000313" key="3">
    <source>
        <dbReference type="Proteomes" id="UP000002943"/>
    </source>
</evidence>
<dbReference type="SUPFAM" id="SSF53448">
    <property type="entry name" value="Nucleotide-diphospho-sugar transferases"/>
    <property type="match status" value="1"/>
</dbReference>
<evidence type="ECO:0000313" key="2">
    <source>
        <dbReference type="EMBL" id="EFP96986.1"/>
    </source>
</evidence>
<dbReference type="Proteomes" id="UP000002943">
    <property type="component" value="Unassembled WGS sequence"/>
</dbReference>
<reference evidence="2 3" key="1">
    <citation type="journal article" date="2012" name="Int. J. Syst. Evol. Microbiol.">
        <title>Vibrio caribbeanicus sp. nov., isolated from the marine sponge Scleritoderma cyanea.</title>
        <authorList>
            <person name="Hoffmann M."/>
            <person name="Monday S.R."/>
            <person name="Allard M.W."/>
            <person name="Strain E.A."/>
            <person name="Whittaker P."/>
            <person name="Naum M."/>
            <person name="McCarthy P.J."/>
            <person name="Lopez J.V."/>
            <person name="Fischer M."/>
            <person name="Brown E.W."/>
        </authorList>
    </citation>
    <scope>NUCLEOTIDE SEQUENCE [LARGE SCALE GENOMIC DNA]</scope>
    <source>
        <strain evidence="2 3">ATCC BAA-2122</strain>
    </source>
</reference>
<name>E3BJ60_9VIBR</name>
<dbReference type="PANTHER" id="PTHR22916">
    <property type="entry name" value="GLYCOSYLTRANSFERASE"/>
    <property type="match status" value="1"/>
</dbReference>
<proteinExistence type="predicted"/>
<dbReference type="PANTHER" id="PTHR22916:SF3">
    <property type="entry name" value="UDP-GLCNAC:BETAGAL BETA-1,3-N-ACETYLGLUCOSAMINYLTRANSFERASE-LIKE PROTEIN 1"/>
    <property type="match status" value="1"/>
</dbReference>
<comment type="caution">
    <text evidence="2">The sequence shown here is derived from an EMBL/GenBank/DDBJ whole genome shotgun (WGS) entry which is preliminary data.</text>
</comment>
<accession>E3BJ60</accession>
<dbReference type="EMBL" id="AEIU01000068">
    <property type="protein sequence ID" value="EFP96986.1"/>
    <property type="molecule type" value="Genomic_DNA"/>
</dbReference>
<dbReference type="AlphaFoldDB" id="E3BJ60"/>
<feature type="domain" description="Glycosyltransferase 2-like" evidence="1">
    <location>
        <begin position="12"/>
        <end position="135"/>
    </location>
</feature>